<keyword evidence="1" id="KW-0808">Transferase</keyword>
<dbReference type="SUPFAM" id="SSF52540">
    <property type="entry name" value="P-loop containing nucleoside triphosphate hydrolases"/>
    <property type="match status" value="1"/>
</dbReference>
<sequence>MGRRDEVLAALAVAVLEVERAHPVRVAVDGCSAAGKTTLGDELAEVLRGHTAREVIRVNIDRFKRAVAARTRFPHDSPDSYYHDSWDNDGIRDELLVPLGPDGSRLYRHELMDFAALTVLDGPPRTATGDAILVADGCFLQRPELDVHWDLRIFVDIPLAEVLRRGVVRDQAWMGSAQEAERRYRTKYIPGERRYLDEVRPHERAQLVVDNRDFTAPRLTDRRDAVHRGNA</sequence>
<gene>
    <name evidence="1" type="ORF">Air01nite_78110</name>
</gene>
<organism evidence="1 2">
    <name type="scientific">Asanoa iriomotensis</name>
    <dbReference type="NCBI Taxonomy" id="234613"/>
    <lineage>
        <taxon>Bacteria</taxon>
        <taxon>Bacillati</taxon>
        <taxon>Actinomycetota</taxon>
        <taxon>Actinomycetes</taxon>
        <taxon>Micromonosporales</taxon>
        <taxon>Micromonosporaceae</taxon>
        <taxon>Asanoa</taxon>
    </lineage>
</organism>
<name>A0ABQ4CG11_9ACTN</name>
<dbReference type="GO" id="GO:0016301">
    <property type="term" value="F:kinase activity"/>
    <property type="evidence" value="ECO:0007669"/>
    <property type="project" value="UniProtKB-KW"/>
</dbReference>
<dbReference type="Gene3D" id="3.40.50.300">
    <property type="entry name" value="P-loop containing nucleotide triphosphate hydrolases"/>
    <property type="match status" value="1"/>
</dbReference>
<accession>A0ABQ4CG11</accession>
<keyword evidence="1" id="KW-0418">Kinase</keyword>
<dbReference type="EMBL" id="BONC01000125">
    <property type="protein sequence ID" value="GIF61716.1"/>
    <property type="molecule type" value="Genomic_DNA"/>
</dbReference>
<comment type="caution">
    <text evidence="1">The sequence shown here is derived from an EMBL/GenBank/DDBJ whole genome shotgun (WGS) entry which is preliminary data.</text>
</comment>
<keyword evidence="2" id="KW-1185">Reference proteome</keyword>
<dbReference type="Proteomes" id="UP000624325">
    <property type="component" value="Unassembled WGS sequence"/>
</dbReference>
<proteinExistence type="predicted"/>
<evidence type="ECO:0000313" key="2">
    <source>
        <dbReference type="Proteomes" id="UP000624325"/>
    </source>
</evidence>
<protein>
    <submittedName>
        <fullName evidence="1">Uridine kinase</fullName>
    </submittedName>
</protein>
<reference evidence="1 2" key="1">
    <citation type="submission" date="2021-01" db="EMBL/GenBank/DDBJ databases">
        <title>Whole genome shotgun sequence of Asanoa iriomotensis NBRC 100142.</title>
        <authorList>
            <person name="Komaki H."/>
            <person name="Tamura T."/>
        </authorList>
    </citation>
    <scope>NUCLEOTIDE SEQUENCE [LARGE SCALE GENOMIC DNA]</scope>
    <source>
        <strain evidence="1 2">NBRC 100142</strain>
    </source>
</reference>
<dbReference type="RefSeq" id="WP_203708532.1">
    <property type="nucleotide sequence ID" value="NZ_BAAALU010000015.1"/>
</dbReference>
<dbReference type="CDD" id="cd02019">
    <property type="entry name" value="NK"/>
    <property type="match status" value="1"/>
</dbReference>
<dbReference type="InterPro" id="IPR027417">
    <property type="entry name" value="P-loop_NTPase"/>
</dbReference>
<evidence type="ECO:0000313" key="1">
    <source>
        <dbReference type="EMBL" id="GIF61716.1"/>
    </source>
</evidence>